<dbReference type="SUPFAM" id="SSF52540">
    <property type="entry name" value="P-loop containing nucleoside triphosphate hydrolases"/>
    <property type="match status" value="2"/>
</dbReference>
<feature type="domain" description="TrwC relaxase" evidence="2">
    <location>
        <begin position="36"/>
        <end position="367"/>
    </location>
</feature>
<dbReference type="InterPro" id="IPR027417">
    <property type="entry name" value="P-loop_NTPase"/>
</dbReference>
<protein>
    <submittedName>
        <fullName evidence="3">MobF family relaxase</fullName>
    </submittedName>
</protein>
<feature type="region of interest" description="Disordered" evidence="1">
    <location>
        <begin position="1299"/>
        <end position="1359"/>
    </location>
</feature>
<keyword evidence="4" id="KW-1185">Reference proteome</keyword>
<dbReference type="Pfam" id="PF13604">
    <property type="entry name" value="AAA_30"/>
    <property type="match status" value="1"/>
</dbReference>
<organism evidence="3 4">
    <name type="scientific">Pseudonocardia alni subsp. carboxydivorans</name>
    <dbReference type="NCBI Taxonomy" id="415010"/>
    <lineage>
        <taxon>Bacteria</taxon>
        <taxon>Bacillati</taxon>
        <taxon>Actinomycetota</taxon>
        <taxon>Actinomycetes</taxon>
        <taxon>Pseudonocardiales</taxon>
        <taxon>Pseudonocardiaceae</taxon>
        <taxon>Pseudonocardia</taxon>
    </lineage>
</organism>
<dbReference type="CDD" id="cd18809">
    <property type="entry name" value="SF1_C_RecD"/>
    <property type="match status" value="1"/>
</dbReference>
<dbReference type="SUPFAM" id="SSF55464">
    <property type="entry name" value="Origin of replication-binding domain, RBD-like"/>
    <property type="match status" value="1"/>
</dbReference>
<dbReference type="RefSeq" id="WP_100877256.1">
    <property type="nucleotide sequence ID" value="NZ_BAAAOD010000106.1"/>
</dbReference>
<dbReference type="NCBIfam" id="NF041492">
    <property type="entry name" value="MobF"/>
    <property type="match status" value="1"/>
</dbReference>
<dbReference type="Gene3D" id="2.30.30.940">
    <property type="match status" value="1"/>
</dbReference>
<dbReference type="EMBL" id="JBBPIX010000031">
    <property type="protein sequence ID" value="MEK6467492.1"/>
    <property type="molecule type" value="Genomic_DNA"/>
</dbReference>
<feature type="compositionally biased region" description="Basic and acidic residues" evidence="1">
    <location>
        <begin position="1444"/>
        <end position="1456"/>
    </location>
</feature>
<reference evidence="3 4" key="1">
    <citation type="submission" date="2024-03" db="EMBL/GenBank/DDBJ databases">
        <title>Draft genome sequence of Pseudonocardia carboxydivorans JCM 14827.</title>
        <authorList>
            <person name="Duangmal K."/>
        </authorList>
    </citation>
    <scope>NUCLEOTIDE SEQUENCE [LARGE SCALE GENOMIC DNA]</scope>
    <source>
        <strain evidence="3 4">JCM 14827</strain>
    </source>
</reference>
<gene>
    <name evidence="3" type="primary">mobF</name>
    <name evidence="3" type="ORF">WG925_27460</name>
</gene>
<dbReference type="Gene3D" id="3.40.50.300">
    <property type="entry name" value="P-loop containing nucleotide triphosphate hydrolases"/>
    <property type="match status" value="2"/>
</dbReference>
<comment type="caution">
    <text evidence="3">The sequence shown here is derived from an EMBL/GenBank/DDBJ whole genome shotgun (WGS) entry which is preliminary data.</text>
</comment>
<evidence type="ECO:0000313" key="3">
    <source>
        <dbReference type="EMBL" id="MEK6467492.1"/>
    </source>
</evidence>
<sequence>MLRIVAVSAGSVDYLLRGSGCAEHEHAPAKEADGVGYMLAGAEREPAGVWGGQGLGMIGMTAGTAATEEQVRAVFGRLEHPTAVAADGSPAALGNRPRKFKTREQRIALALAKEPDATEERRAEIANEVRAETRKAVAYYDLTFSPVKSVSVYWAALMEAGQHAEAQAVVDAHHAGIRAAMEYVEREAAYVRSGYHGRTSSGLSVGVHERGEGLSWVRWDHSTSRAQQPQMHSHVTVLNRLVTTSDGEIRSLNGRAFRPIKEGADAIYQQVSQTALAESNGVVFALRPDGKATEIMGVDQRLCAKASSRREQIAGAVRSAAETFVERYGREPSPAERKEMDRVAWRQTRAAKNYEVAPRQQIDNWVNGVRGELRQSLRAVGQQAALVQRHGHPDQHGYANRTKQEVLHAAVAAVELRHSTWQVGNLVRAVNDELLRTPHLEEGAEDLAREVLDNPSEYGVVLTSPPDPAPVPEALRRDDGHSRYRQHNFERWTTARQLTVESGIVARARETGAPALAGPELELARVELIAAGLGVDQVDAVMETLSSGRRGDVLIGPAGTGKSRTIGALARIWPQHVGGRVLGLATSQMATQVLAEDGLDALNTTVFLQRYAPDENGVVRAQLGRGDLVVVDEAGMSSTTELDRISRIVAAAGAKLLYTGDHEQLVAVGAGGMLDLLVRDNGAAELTEVRRFHNGWEREASMRLRVGDGDVLATYDQHGRVRGGTADEMAEAAGRGYLADVLAGKESLLIVQDNDTARDMSAAIRAELITAGRVAHEVLGQTRDGNLVSAGDRIQTRQNDYSLRVDGRGGVYNRDVWTVLDKDPMSGALRVQKGDGLVAHLPADYVATHTTLAYAVTVHAAQGATVDTTHDLVSPSLSRNALYVMLSRGRENNTAYVPCRREADQHDHEAVDRGPLDVLAEILDRAPDGASAAEVERRIGLEEARSLAWVGAQWDLLTTEFGRDRYTDQLASLLGHEEMDELVAEPRYDQLMAAVRSAELDGHDPAAVLREAVRARGLGGAESVADVLRYRVNMAAASRSPERRVSAGDWSSYIDDLGGPVGEFEAALSRAATERQNELGQRVADEIPEWAREAPALGTPPADGPERAEWIRRAGIVAAYRDMHSVPDEQLSLGAAPDKRRAFHHLLWKQAHAALGYPADSLDYAAATVEQLREMRVEWQREQTWAPPYVEQELRAARELAEEYRRDSIIWAAGLDQLPEGSDERRDAERDVAAARRLTALQEQRVEALITVARVREEWFEQTAATRVQAALAGDELERRGQERKVAPSRGEQTELFTIDESSNERSSERRRVVDPAQEELDLPGVPSARPDSPARDEETQRGPQGQAVEADEMRRDRDEVAVAQGYADVRRDEAQVARERAGQPELFTTVPEVRDVAAAQPVREGDRTRDVAAEADGAAPLTVGNALRIALVSKALREEIRAANADKSRADEHTDVGIGAPVPRPPEVAASTENQRQRRRSSGIAR</sequence>
<dbReference type="Proteomes" id="UP001367513">
    <property type="component" value="Unassembled WGS sequence"/>
</dbReference>
<evidence type="ECO:0000259" key="2">
    <source>
        <dbReference type="Pfam" id="PF08751"/>
    </source>
</evidence>
<feature type="region of interest" description="Disordered" evidence="1">
    <location>
        <begin position="1444"/>
        <end position="1487"/>
    </location>
</feature>
<proteinExistence type="predicted"/>
<evidence type="ECO:0000313" key="4">
    <source>
        <dbReference type="Proteomes" id="UP001367513"/>
    </source>
</evidence>
<dbReference type="InterPro" id="IPR014862">
    <property type="entry name" value="TrwC"/>
</dbReference>
<dbReference type="Pfam" id="PF08751">
    <property type="entry name" value="TrwC"/>
    <property type="match status" value="1"/>
</dbReference>
<evidence type="ECO:0000256" key="1">
    <source>
        <dbReference type="SAM" id="MobiDB-lite"/>
    </source>
</evidence>
<feature type="compositionally biased region" description="Basic and acidic residues" evidence="1">
    <location>
        <begin position="1303"/>
        <end position="1314"/>
    </location>
</feature>
<feature type="compositionally biased region" description="Basic residues" evidence="1">
    <location>
        <begin position="1478"/>
        <end position="1487"/>
    </location>
</feature>
<accession>A0ABU9APL1</accession>
<name>A0ABU9APL1_PSEA5</name>